<dbReference type="Pfam" id="PF20119">
    <property type="entry name" value="DUF6509"/>
    <property type="match status" value="1"/>
</dbReference>
<dbReference type="InterPro" id="IPR045424">
    <property type="entry name" value="DUF6509"/>
</dbReference>
<evidence type="ECO:0000313" key="2">
    <source>
        <dbReference type="Proteomes" id="UP001519287"/>
    </source>
</evidence>
<reference evidence="1 2" key="1">
    <citation type="submission" date="2021-03" db="EMBL/GenBank/DDBJ databases">
        <title>Genomic Encyclopedia of Type Strains, Phase IV (KMG-IV): sequencing the most valuable type-strain genomes for metagenomic binning, comparative biology and taxonomic classification.</title>
        <authorList>
            <person name="Goeker M."/>
        </authorList>
    </citation>
    <scope>NUCLEOTIDE SEQUENCE [LARGE SCALE GENOMIC DNA]</scope>
    <source>
        <strain evidence="1 2">DSM 26048</strain>
    </source>
</reference>
<proteinExistence type="predicted"/>
<accession>A0ABS4JAK4</accession>
<sequence length="98" mass="11683">MLNVTEYSVELIKDPFKILTGERYEFLLDIEVDEDDELYSQNGLYIRAIYHVEESRASIIKYDIIEKITDEHLDFDLEQDEEEQLLAFCKDNSQKNDK</sequence>
<gene>
    <name evidence="1" type="ORF">J2Z66_008554</name>
</gene>
<evidence type="ECO:0000313" key="1">
    <source>
        <dbReference type="EMBL" id="MBP1996876.1"/>
    </source>
</evidence>
<keyword evidence="2" id="KW-1185">Reference proteome</keyword>
<evidence type="ECO:0008006" key="3">
    <source>
        <dbReference type="Google" id="ProtNLM"/>
    </source>
</evidence>
<dbReference type="RefSeq" id="WP_209979707.1">
    <property type="nucleotide sequence ID" value="NZ_JAGGLB010000059.1"/>
</dbReference>
<protein>
    <recommendedName>
        <fullName evidence="3">Pullulanase</fullName>
    </recommendedName>
</protein>
<comment type="caution">
    <text evidence="1">The sequence shown here is derived from an EMBL/GenBank/DDBJ whole genome shotgun (WGS) entry which is preliminary data.</text>
</comment>
<name>A0ABS4JAK4_9BACL</name>
<dbReference type="EMBL" id="JAGGLB010000059">
    <property type="protein sequence ID" value="MBP1996876.1"/>
    <property type="molecule type" value="Genomic_DNA"/>
</dbReference>
<organism evidence="1 2">
    <name type="scientific">Paenibacillus eucommiae</name>
    <dbReference type="NCBI Taxonomy" id="1355755"/>
    <lineage>
        <taxon>Bacteria</taxon>
        <taxon>Bacillati</taxon>
        <taxon>Bacillota</taxon>
        <taxon>Bacilli</taxon>
        <taxon>Bacillales</taxon>
        <taxon>Paenibacillaceae</taxon>
        <taxon>Paenibacillus</taxon>
    </lineage>
</organism>
<dbReference type="Proteomes" id="UP001519287">
    <property type="component" value="Unassembled WGS sequence"/>
</dbReference>